<evidence type="ECO:0000313" key="10">
    <source>
        <dbReference type="Proteomes" id="UP000239197"/>
    </source>
</evidence>
<comment type="similarity">
    <text evidence="8">Belongs to the hok/gef family.</text>
</comment>
<sequence>MARKLILYGLMVICFTLLAWTWMVRDSLCELHIKQGNTEIAAVLSDEING</sequence>
<dbReference type="PRINTS" id="PR00281">
    <property type="entry name" value="HOKGEFTOXIC"/>
</dbReference>
<proteinExistence type="inferred from homology"/>
<reference evidence="10" key="1">
    <citation type="submission" date="2017-01" db="EMBL/GenBank/DDBJ databases">
        <title>Genome sequence of Rouxiella sp. ERMR1:05.</title>
        <authorList>
            <person name="Kumar R."/>
            <person name="Singh D."/>
            <person name="Kumar S."/>
        </authorList>
    </citation>
    <scope>NUCLEOTIDE SEQUENCE [LARGE SCALE GENOMIC DNA]</scope>
    <source>
        <strain evidence="10">ERMR1:05</strain>
    </source>
</reference>
<dbReference type="GO" id="GO:0005886">
    <property type="term" value="C:plasma membrane"/>
    <property type="evidence" value="ECO:0007669"/>
    <property type="project" value="UniProtKB-SubCell"/>
</dbReference>
<keyword evidence="5 8" id="KW-0812">Transmembrane</keyword>
<comment type="subcellular location">
    <subcellularLocation>
        <location evidence="1 8">Cell inner membrane</location>
        <topology evidence="1 8">Single-pass membrane protein</topology>
    </subcellularLocation>
</comment>
<keyword evidence="6 8" id="KW-1133">Transmembrane helix</keyword>
<dbReference type="Proteomes" id="UP000239197">
    <property type="component" value="Chromosome"/>
</dbReference>
<keyword evidence="10" id="KW-1185">Reference proteome</keyword>
<keyword evidence="4" id="KW-1277">Toxin-antitoxin system</keyword>
<evidence type="ECO:0000256" key="4">
    <source>
        <dbReference type="ARBA" id="ARBA00022649"/>
    </source>
</evidence>
<evidence type="ECO:0000313" key="9">
    <source>
        <dbReference type="EMBL" id="AVF34955.1"/>
    </source>
</evidence>
<dbReference type="KEGG" id="rox:BV494_08405"/>
<evidence type="ECO:0000256" key="7">
    <source>
        <dbReference type="ARBA" id="ARBA00023136"/>
    </source>
</evidence>
<organism evidence="9 10">
    <name type="scientific">Rahnella sikkimica</name>
    <dbReference type="NCBI Taxonomy" id="1805933"/>
    <lineage>
        <taxon>Bacteria</taxon>
        <taxon>Pseudomonadati</taxon>
        <taxon>Pseudomonadota</taxon>
        <taxon>Gammaproteobacteria</taxon>
        <taxon>Enterobacterales</taxon>
        <taxon>Yersiniaceae</taxon>
        <taxon>Rahnella</taxon>
    </lineage>
</organism>
<keyword evidence="3" id="KW-0997">Cell inner membrane</keyword>
<evidence type="ECO:0000256" key="5">
    <source>
        <dbReference type="ARBA" id="ARBA00022692"/>
    </source>
</evidence>
<name>A0A2L1UPU8_9GAMM</name>
<gene>
    <name evidence="9" type="ORF">BV494_08405</name>
</gene>
<evidence type="ECO:0000256" key="3">
    <source>
        <dbReference type="ARBA" id="ARBA00022519"/>
    </source>
</evidence>
<evidence type="ECO:0000256" key="6">
    <source>
        <dbReference type="ARBA" id="ARBA00022989"/>
    </source>
</evidence>
<dbReference type="AlphaFoldDB" id="A0A2L1UPU8"/>
<dbReference type="Pfam" id="PF01848">
    <property type="entry name" value="HOK_GEF"/>
    <property type="match status" value="1"/>
</dbReference>
<protein>
    <submittedName>
        <fullName evidence="9">Small toxic polypeptide</fullName>
    </submittedName>
</protein>
<evidence type="ECO:0000256" key="1">
    <source>
        <dbReference type="ARBA" id="ARBA00004377"/>
    </source>
</evidence>
<accession>A0A2L1UPU8</accession>
<feature type="transmembrane region" description="Helical" evidence="8">
    <location>
        <begin position="6"/>
        <end position="24"/>
    </location>
</feature>
<dbReference type="InterPro" id="IPR018084">
    <property type="entry name" value="Hok/gef_toxin_CS"/>
</dbReference>
<dbReference type="InterPro" id="IPR000021">
    <property type="entry name" value="Hok/gef_toxin"/>
</dbReference>
<evidence type="ECO:0000256" key="2">
    <source>
        <dbReference type="ARBA" id="ARBA00022475"/>
    </source>
</evidence>
<dbReference type="RefSeq" id="WP_226790074.1">
    <property type="nucleotide sequence ID" value="NZ_CP019062.1"/>
</dbReference>
<dbReference type="EMBL" id="CP019062">
    <property type="protein sequence ID" value="AVF34955.1"/>
    <property type="molecule type" value="Genomic_DNA"/>
</dbReference>
<keyword evidence="2" id="KW-1003">Cell membrane</keyword>
<keyword evidence="7 8" id="KW-0472">Membrane</keyword>
<dbReference type="PROSITE" id="PS00556">
    <property type="entry name" value="HOK_GEF"/>
    <property type="match status" value="1"/>
</dbReference>
<evidence type="ECO:0000256" key="8">
    <source>
        <dbReference type="RuleBase" id="RU221113"/>
    </source>
</evidence>